<evidence type="ECO:0000313" key="2">
    <source>
        <dbReference type="EMBL" id="QAT43447.1"/>
    </source>
</evidence>
<dbReference type="NCBIfam" id="TIGR01537">
    <property type="entry name" value="portal_HK97"/>
    <property type="match status" value="1"/>
</dbReference>
<keyword evidence="3" id="KW-1185">Reference proteome</keyword>
<accession>A0A410PWY8</accession>
<dbReference type="KEGG" id="amij:EQM06_09590"/>
<dbReference type="EMBL" id="CP035281">
    <property type="protein sequence ID" value="QAT43447.1"/>
    <property type="molecule type" value="Genomic_DNA"/>
</dbReference>
<dbReference type="AlphaFoldDB" id="A0A410PWY8"/>
<gene>
    <name evidence="2" type="ORF">EQM06_09590</name>
</gene>
<dbReference type="Pfam" id="PF04860">
    <property type="entry name" value="Phage_portal"/>
    <property type="match status" value="1"/>
</dbReference>
<feature type="compositionally biased region" description="Basic residues" evidence="1">
    <location>
        <begin position="1"/>
        <end position="10"/>
    </location>
</feature>
<dbReference type="Proteomes" id="UP000287601">
    <property type="component" value="Chromosome"/>
</dbReference>
<name>A0A410PWY8_9FIRM</name>
<dbReference type="OrthoDB" id="1803666at2"/>
<sequence>MSKRSKKNCSRARAEPQARENATTTWLLSDDAYNSLCVQGYTRMSDNPEVRIAVDKIADLISSMTIHLMQNTENGDVRVKNELSRKLDVEPYSLMTRKTWMYNIVYTMLLDGKGNSVVFPKTENGYLSELIPLKPSGVTFYDTDTSYMVGYNGKFYNHDEVLHFVINPDPEKPYMGRGYRVVLKDVVGNLKQAAKTKKAFMSDKWKPSVIVAVDSLADELTSEEGRDEILKKYISETGEGKPWVVPGGLIKVDTVKPLSLTDLALNDAVELDKRTIAGIIGVPAFFLGVGSFDKNEYNSFINSKILPMAKGIEQVLTKGLLYSPELYFKFNPRSLYSYDIKELSEVGANLFVRSLMLGNEVRDWLGLPPLEGLDERIILENYIPAGMIGDQKKLNKGGEEA</sequence>
<reference evidence="2 3" key="1">
    <citation type="submission" date="2019-01" db="EMBL/GenBank/DDBJ databases">
        <title>Draft genomes of a novel of Aminipila strains.</title>
        <authorList>
            <person name="Ma S."/>
        </authorList>
    </citation>
    <scope>NUCLEOTIDE SEQUENCE [LARGE SCALE GENOMIC DNA]</scope>
    <source>
        <strain evidence="3">JN-39</strain>
    </source>
</reference>
<evidence type="ECO:0000313" key="3">
    <source>
        <dbReference type="Proteomes" id="UP000287601"/>
    </source>
</evidence>
<feature type="region of interest" description="Disordered" evidence="1">
    <location>
        <begin position="1"/>
        <end position="21"/>
    </location>
</feature>
<evidence type="ECO:0000256" key="1">
    <source>
        <dbReference type="SAM" id="MobiDB-lite"/>
    </source>
</evidence>
<dbReference type="RefSeq" id="WP_128746227.1">
    <property type="nucleotide sequence ID" value="NZ_CP035281.1"/>
</dbReference>
<proteinExistence type="predicted"/>
<organism evidence="2 3">
    <name type="scientific">Aminipila luticellarii</name>
    <dbReference type="NCBI Taxonomy" id="2507160"/>
    <lineage>
        <taxon>Bacteria</taxon>
        <taxon>Bacillati</taxon>
        <taxon>Bacillota</taxon>
        <taxon>Clostridia</taxon>
        <taxon>Peptostreptococcales</taxon>
        <taxon>Anaerovoracaceae</taxon>
        <taxon>Aminipila</taxon>
    </lineage>
</organism>
<protein>
    <submittedName>
        <fullName evidence="2">Phage portal protein</fullName>
    </submittedName>
</protein>
<dbReference type="InterPro" id="IPR006944">
    <property type="entry name" value="Phage/GTA_portal"/>
</dbReference>
<dbReference type="InterPro" id="IPR006427">
    <property type="entry name" value="Portal_HK97"/>
</dbReference>